<keyword evidence="3" id="KW-1185">Reference proteome</keyword>
<evidence type="ECO:0000313" key="3">
    <source>
        <dbReference type="Proteomes" id="UP000812270"/>
    </source>
</evidence>
<feature type="chain" id="PRO_5039393630" description="HmuY protein" evidence="1">
    <location>
        <begin position="22"/>
        <end position="476"/>
    </location>
</feature>
<dbReference type="CDD" id="cd12105">
    <property type="entry name" value="HmuY"/>
    <property type="match status" value="1"/>
</dbReference>
<protein>
    <recommendedName>
        <fullName evidence="4">HmuY protein</fullName>
    </recommendedName>
</protein>
<reference evidence="2" key="1">
    <citation type="submission" date="2021-06" db="EMBL/GenBank/DDBJ databases">
        <authorList>
            <person name="Huq M.A."/>
        </authorList>
    </citation>
    <scope>NUCLEOTIDE SEQUENCE</scope>
    <source>
        <strain evidence="2">MAH-26</strain>
    </source>
</reference>
<gene>
    <name evidence="2" type="ORF">KTO63_08295</name>
</gene>
<accession>A0A9E2S6R6</accession>
<sequence>MKRFYSFLVLLAIAGSIVSCKKDDPPAPDNFANFESASQGIDEATTEVSFAVKLSRAADKDVTVNVQLQDSGVVYSTHYTTVPAASNGALSITIPAGSTSASFKLKKASDIFLSGSEYVNFTIQSASTPAKVGSTAALKVLFSSIVSKGAANFQLSGIAGSEAGSSAANSVFVDLSNNKQTPVLRASWDLGFYTGNEFRVIINNTTGANAVKVNKTDINSVSLADINLTTTPLTFGQGEGDLAFVDDVTGDLTKTVIGEVSANDADNKVYIINRANGGGFGSLYAGTADSLIKVRVLKTATGYTLQYASIKETTFKTVIITKNTSYNFQHVSFNKGAEVTVQPTKGAWDIEWTYNTYKTALSADAYVPYAYPDFVLVNDKGGVKVAQILTTTKTYDAYAEADIVSTTFAADRNLIGSSWRSTGGPGGGATGAKTDRFYVIKDAVGNVYKLKFISMGAGDGGTRGKPVIEYALVKKS</sequence>
<proteinExistence type="predicted"/>
<feature type="signal peptide" evidence="1">
    <location>
        <begin position="1"/>
        <end position="21"/>
    </location>
</feature>
<dbReference type="Proteomes" id="UP000812270">
    <property type="component" value="Unassembled WGS sequence"/>
</dbReference>
<dbReference type="RefSeq" id="WP_217790756.1">
    <property type="nucleotide sequence ID" value="NZ_JAHSPG010000003.1"/>
</dbReference>
<organism evidence="2 3">
    <name type="scientific">Pinibacter aurantiacus</name>
    <dbReference type="NCBI Taxonomy" id="2851599"/>
    <lineage>
        <taxon>Bacteria</taxon>
        <taxon>Pseudomonadati</taxon>
        <taxon>Bacteroidota</taxon>
        <taxon>Chitinophagia</taxon>
        <taxon>Chitinophagales</taxon>
        <taxon>Chitinophagaceae</taxon>
        <taxon>Pinibacter</taxon>
    </lineage>
</organism>
<comment type="caution">
    <text evidence="2">The sequence shown here is derived from an EMBL/GenBank/DDBJ whole genome shotgun (WGS) entry which is preliminary data.</text>
</comment>
<dbReference type="PROSITE" id="PS51257">
    <property type="entry name" value="PROKAR_LIPOPROTEIN"/>
    <property type="match status" value="1"/>
</dbReference>
<evidence type="ECO:0008006" key="4">
    <source>
        <dbReference type="Google" id="ProtNLM"/>
    </source>
</evidence>
<dbReference type="AlphaFoldDB" id="A0A9E2S6R6"/>
<dbReference type="InterPro" id="IPR025921">
    <property type="entry name" value="HmuY"/>
</dbReference>
<evidence type="ECO:0000256" key="1">
    <source>
        <dbReference type="SAM" id="SignalP"/>
    </source>
</evidence>
<keyword evidence="1" id="KW-0732">Signal</keyword>
<name>A0A9E2S6R6_9BACT</name>
<dbReference type="EMBL" id="JAHSPG010000003">
    <property type="protein sequence ID" value="MBV4357141.1"/>
    <property type="molecule type" value="Genomic_DNA"/>
</dbReference>
<evidence type="ECO:0000313" key="2">
    <source>
        <dbReference type="EMBL" id="MBV4357141.1"/>
    </source>
</evidence>
<dbReference type="Pfam" id="PF14064">
    <property type="entry name" value="HmuY"/>
    <property type="match status" value="1"/>
</dbReference>